<dbReference type="GO" id="GO:0016746">
    <property type="term" value="F:acyltransferase activity"/>
    <property type="evidence" value="ECO:0007669"/>
    <property type="project" value="UniProtKB-KW"/>
</dbReference>
<feature type="transmembrane region" description="Helical" evidence="1">
    <location>
        <begin position="158"/>
        <end position="174"/>
    </location>
</feature>
<feature type="transmembrane region" description="Helical" evidence="1">
    <location>
        <begin position="203"/>
        <end position="221"/>
    </location>
</feature>
<evidence type="ECO:0000256" key="1">
    <source>
        <dbReference type="SAM" id="Phobius"/>
    </source>
</evidence>
<feature type="transmembrane region" description="Helical" evidence="1">
    <location>
        <begin position="51"/>
        <end position="72"/>
    </location>
</feature>
<keyword evidence="4" id="KW-1185">Reference proteome</keyword>
<dbReference type="InterPro" id="IPR002656">
    <property type="entry name" value="Acyl_transf_3_dom"/>
</dbReference>
<dbReference type="EC" id="2.3.-.-" evidence="3"/>
<dbReference type="PANTHER" id="PTHR23028:SF53">
    <property type="entry name" value="ACYL_TRANSF_3 DOMAIN-CONTAINING PROTEIN"/>
    <property type="match status" value="1"/>
</dbReference>
<keyword evidence="1" id="KW-0472">Membrane</keyword>
<feature type="transmembrane region" description="Helical" evidence="1">
    <location>
        <begin position="181"/>
        <end position="197"/>
    </location>
</feature>
<evidence type="ECO:0000259" key="2">
    <source>
        <dbReference type="Pfam" id="PF01757"/>
    </source>
</evidence>
<feature type="transmembrane region" description="Helical" evidence="1">
    <location>
        <begin position="282"/>
        <end position="299"/>
    </location>
</feature>
<dbReference type="PANTHER" id="PTHR23028">
    <property type="entry name" value="ACETYLTRANSFERASE"/>
    <property type="match status" value="1"/>
</dbReference>
<feature type="transmembrane region" description="Helical" evidence="1">
    <location>
        <begin position="305"/>
        <end position="323"/>
    </location>
</feature>
<feature type="transmembrane region" description="Helical" evidence="1">
    <location>
        <begin position="20"/>
        <end position="39"/>
    </location>
</feature>
<evidence type="ECO:0000313" key="3">
    <source>
        <dbReference type="EMBL" id="MFD0726674.1"/>
    </source>
</evidence>
<organism evidence="3 4">
    <name type="scientific">Lysobacter brunescens</name>
    <dbReference type="NCBI Taxonomy" id="262323"/>
    <lineage>
        <taxon>Bacteria</taxon>
        <taxon>Pseudomonadati</taxon>
        <taxon>Pseudomonadota</taxon>
        <taxon>Gammaproteobacteria</taxon>
        <taxon>Lysobacterales</taxon>
        <taxon>Lysobacteraceae</taxon>
        <taxon>Lysobacter</taxon>
    </lineage>
</organism>
<reference evidence="4" key="1">
    <citation type="journal article" date="2019" name="Int. J. Syst. Evol. Microbiol.">
        <title>The Global Catalogue of Microorganisms (GCM) 10K type strain sequencing project: providing services to taxonomists for standard genome sequencing and annotation.</title>
        <authorList>
            <consortium name="The Broad Institute Genomics Platform"/>
            <consortium name="The Broad Institute Genome Sequencing Center for Infectious Disease"/>
            <person name="Wu L."/>
            <person name="Ma J."/>
        </authorList>
    </citation>
    <scope>NUCLEOTIDE SEQUENCE [LARGE SCALE GENOMIC DNA]</scope>
    <source>
        <strain evidence="4">CCUG 55585</strain>
    </source>
</reference>
<dbReference type="Proteomes" id="UP001597110">
    <property type="component" value="Unassembled WGS sequence"/>
</dbReference>
<feature type="transmembrane region" description="Helical" evidence="1">
    <location>
        <begin position="228"/>
        <end position="246"/>
    </location>
</feature>
<dbReference type="InterPro" id="IPR050879">
    <property type="entry name" value="Acyltransferase_3"/>
</dbReference>
<gene>
    <name evidence="3" type="ORF">ACFQ0E_13815</name>
</gene>
<feature type="transmembrane region" description="Helical" evidence="1">
    <location>
        <begin position="84"/>
        <end position="106"/>
    </location>
</feature>
<feature type="transmembrane region" description="Helical" evidence="1">
    <location>
        <begin position="252"/>
        <end position="270"/>
    </location>
</feature>
<proteinExistence type="predicted"/>
<feature type="domain" description="Acyltransferase 3" evidence="2">
    <location>
        <begin position="15"/>
        <end position="321"/>
    </location>
</feature>
<dbReference type="EMBL" id="JBHTIF010000002">
    <property type="protein sequence ID" value="MFD0726674.1"/>
    <property type="molecule type" value="Genomic_DNA"/>
</dbReference>
<keyword evidence="1" id="KW-0812">Transmembrane</keyword>
<keyword evidence="3" id="KW-0012">Acyltransferase</keyword>
<dbReference type="Pfam" id="PF01757">
    <property type="entry name" value="Acyl_transf_3"/>
    <property type="match status" value="1"/>
</dbReference>
<keyword evidence="1" id="KW-1133">Transmembrane helix</keyword>
<sequence length="348" mass="38506">MPTLDAAWRTGRNHFNLIRLVAAWLVIWSHAWAITGTAGNDHFARLTTRSAGAFAVDVFFVISGFLVAASLQRNTWRDFLRARALRIYPALVVCILLTVGVLGPVLSTAPDYFSNAGTWRYLWSNATLWRAEFQLPGVFEALPRTAVNGSLWTLPIEGRLYLMLFVAGLLGMLAPKRYVPAWALAIAGAAGFAWMSHPLPEHLVYLLWVTAFFITGTLLWVLRARVRLSWWLWLPMLVAAALTRGSPWFVPTYFATVAYGVFCLAFRAPLPRIQRADLSYGLYLYGWPMQQLALLAGAATVTTNTLVATALALACAAASWFLVERPALRWKRGSSQASLGAVNGTTRS</sequence>
<dbReference type="RefSeq" id="WP_386824731.1">
    <property type="nucleotide sequence ID" value="NZ_JBHTIF010000002.1"/>
</dbReference>
<comment type="caution">
    <text evidence="3">The sequence shown here is derived from an EMBL/GenBank/DDBJ whole genome shotgun (WGS) entry which is preliminary data.</text>
</comment>
<protein>
    <submittedName>
        <fullName evidence="3">Acyltransferase family protein</fullName>
        <ecNumber evidence="3">2.3.-.-</ecNumber>
    </submittedName>
</protein>
<evidence type="ECO:0000313" key="4">
    <source>
        <dbReference type="Proteomes" id="UP001597110"/>
    </source>
</evidence>
<keyword evidence="3" id="KW-0808">Transferase</keyword>
<name>A0ABW2YDZ0_9GAMM</name>
<accession>A0ABW2YDZ0</accession>